<gene>
    <name evidence="2" type="ORF">PGLA1383_LOCUS19703</name>
    <name evidence="3" type="ORF">PGLA1383_LOCUS34815</name>
</gene>
<accession>A0A813FXU8</accession>
<dbReference type="Proteomes" id="UP000654075">
    <property type="component" value="Unassembled WGS sequence"/>
</dbReference>
<evidence type="ECO:0000313" key="4">
    <source>
        <dbReference type="Proteomes" id="UP000654075"/>
    </source>
</evidence>
<feature type="compositionally biased region" description="Polar residues" evidence="1">
    <location>
        <begin position="1"/>
        <end position="13"/>
    </location>
</feature>
<name>A0A813FXU8_POLGL</name>
<keyword evidence="4" id="KW-1185">Reference proteome</keyword>
<feature type="region of interest" description="Disordered" evidence="1">
    <location>
        <begin position="96"/>
        <end position="116"/>
    </location>
</feature>
<dbReference type="AlphaFoldDB" id="A0A813FXU8"/>
<evidence type="ECO:0000313" key="2">
    <source>
        <dbReference type="EMBL" id="CAE8601409.1"/>
    </source>
</evidence>
<feature type="compositionally biased region" description="Basic and acidic residues" evidence="1">
    <location>
        <begin position="45"/>
        <end position="58"/>
    </location>
</feature>
<proteinExistence type="predicted"/>
<sequence length="198" mass="20885">MGCGGSNASQGVSKLQVAPAPEANPCPEASKPITSSADESPPLESEQKTSAEVSEEKASLATLAEPSRTPASQAVTENFSLSAEVSPRADAFAGGFPAVPTKAGDSLNDTQKSTGGASDFEFADMLVDDGEDYEQDAVLHEIEAMMGDMEVELWKVHVADEKVEFAPRTDLFTPGIADITQDEEDLMFEILQDLEAVG</sequence>
<reference evidence="3" key="1">
    <citation type="submission" date="2021-02" db="EMBL/GenBank/DDBJ databases">
        <authorList>
            <person name="Dougan E. K."/>
            <person name="Rhodes N."/>
            <person name="Thang M."/>
            <person name="Chan C."/>
        </authorList>
    </citation>
    <scope>NUCLEOTIDE SEQUENCE</scope>
</reference>
<feature type="region of interest" description="Disordered" evidence="1">
    <location>
        <begin position="1"/>
        <end position="75"/>
    </location>
</feature>
<comment type="caution">
    <text evidence="3">The sequence shown here is derived from an EMBL/GenBank/DDBJ whole genome shotgun (WGS) entry which is preliminary data.</text>
</comment>
<evidence type="ECO:0000256" key="1">
    <source>
        <dbReference type="SAM" id="MobiDB-lite"/>
    </source>
</evidence>
<feature type="compositionally biased region" description="Low complexity" evidence="1">
    <location>
        <begin position="18"/>
        <end position="29"/>
    </location>
</feature>
<dbReference type="EMBL" id="CAJNNV010026075">
    <property type="protein sequence ID" value="CAE8617151.1"/>
    <property type="molecule type" value="Genomic_DNA"/>
</dbReference>
<evidence type="ECO:0000313" key="3">
    <source>
        <dbReference type="EMBL" id="CAE8617151.1"/>
    </source>
</evidence>
<dbReference type="EMBL" id="CAJNNV010013134">
    <property type="protein sequence ID" value="CAE8601409.1"/>
    <property type="molecule type" value="Genomic_DNA"/>
</dbReference>
<organism evidence="3 4">
    <name type="scientific">Polarella glacialis</name>
    <name type="common">Dinoflagellate</name>
    <dbReference type="NCBI Taxonomy" id="89957"/>
    <lineage>
        <taxon>Eukaryota</taxon>
        <taxon>Sar</taxon>
        <taxon>Alveolata</taxon>
        <taxon>Dinophyceae</taxon>
        <taxon>Suessiales</taxon>
        <taxon>Suessiaceae</taxon>
        <taxon>Polarella</taxon>
    </lineage>
</organism>
<feature type="compositionally biased region" description="Polar residues" evidence="1">
    <location>
        <begin position="107"/>
        <end position="116"/>
    </location>
</feature>
<protein>
    <submittedName>
        <fullName evidence="3">Uncharacterized protein</fullName>
    </submittedName>
</protein>